<dbReference type="PANTHER" id="PTHR34148:SF1">
    <property type="entry name" value="ADENOSYLCOBINAMIDE-GDP RIBAZOLETRANSFERASE"/>
    <property type="match status" value="1"/>
</dbReference>
<dbReference type="Proteomes" id="UP001611075">
    <property type="component" value="Unassembled WGS sequence"/>
</dbReference>
<evidence type="ECO:0000256" key="10">
    <source>
        <dbReference type="ARBA" id="ARBA00022692"/>
    </source>
</evidence>
<dbReference type="EMBL" id="JBIRPU010000018">
    <property type="protein sequence ID" value="MFI0795467.1"/>
    <property type="molecule type" value="Genomic_DNA"/>
</dbReference>
<evidence type="ECO:0000256" key="17">
    <source>
        <dbReference type="ARBA" id="ARBA00048623"/>
    </source>
</evidence>
<evidence type="ECO:0000256" key="13">
    <source>
        <dbReference type="ARBA" id="ARBA00023136"/>
    </source>
</evidence>
<comment type="subcellular location">
    <subcellularLocation>
        <location evidence="2 19">Cell membrane</location>
        <topology evidence="2 19">Multi-pass membrane protein</topology>
    </subcellularLocation>
</comment>
<sequence>MPAEPDDRAGHARPAGPGLAGGIRLALTTFTVLPVRPGRVDRATAGAAMALAPAVGALLGAVLAGTLLLLAAVAAPLVAAGVTVAVGALLTRGLHLDGLADTVDALGSYRRGAAALEVMKKPDVGPFGVAALVVVLLVQAAALAELAGRSWPAALAAVVTATAAGRLGVTLACRRGVPAARPDGLGALVAGTVGPVAAALGTAAVAVVAVAAVPGRPWQGPLVVLAAVAVAVPLLRHVVRRLGGITGDVLGAAVELVTTLVYLGLVLTR</sequence>
<dbReference type="Pfam" id="PF02654">
    <property type="entry name" value="CobS"/>
    <property type="match status" value="1"/>
</dbReference>
<evidence type="ECO:0000256" key="16">
    <source>
        <dbReference type="ARBA" id="ARBA00032853"/>
    </source>
</evidence>
<gene>
    <name evidence="19" type="primary">cobS</name>
    <name evidence="20" type="ORF">ACH4OY_22735</name>
</gene>
<comment type="function">
    <text evidence="14 19">Joins adenosylcobinamide-GDP and alpha-ribazole to generate adenosylcobalamin (Ado-cobalamin). Also synthesizes adenosylcobalamin 5'-phosphate from adenosylcobinamide-GDP and alpha-ribazole 5'-phosphate.</text>
</comment>
<evidence type="ECO:0000313" key="21">
    <source>
        <dbReference type="Proteomes" id="UP001611075"/>
    </source>
</evidence>
<evidence type="ECO:0000256" key="1">
    <source>
        <dbReference type="ARBA" id="ARBA00001946"/>
    </source>
</evidence>
<evidence type="ECO:0000256" key="9">
    <source>
        <dbReference type="ARBA" id="ARBA00022679"/>
    </source>
</evidence>
<comment type="catalytic activity">
    <reaction evidence="17 19">
        <text>alpha-ribazole + adenosylcob(III)inamide-GDP = adenosylcob(III)alamin + GMP + H(+)</text>
        <dbReference type="Rhea" id="RHEA:16049"/>
        <dbReference type="ChEBI" id="CHEBI:10329"/>
        <dbReference type="ChEBI" id="CHEBI:15378"/>
        <dbReference type="ChEBI" id="CHEBI:18408"/>
        <dbReference type="ChEBI" id="CHEBI:58115"/>
        <dbReference type="ChEBI" id="CHEBI:60487"/>
        <dbReference type="EC" id="2.7.8.26"/>
    </reaction>
</comment>
<dbReference type="InterPro" id="IPR003805">
    <property type="entry name" value="CobS"/>
</dbReference>
<keyword evidence="9 19" id="KW-0808">Transferase</keyword>
<proteinExistence type="inferred from homology"/>
<keyword evidence="10 19" id="KW-0812">Transmembrane</keyword>
<evidence type="ECO:0000256" key="3">
    <source>
        <dbReference type="ARBA" id="ARBA00004663"/>
    </source>
</evidence>
<reference evidence="20 21" key="1">
    <citation type="submission" date="2024-10" db="EMBL/GenBank/DDBJ databases">
        <title>The Natural Products Discovery Center: Release of the First 8490 Sequenced Strains for Exploring Actinobacteria Biosynthetic Diversity.</title>
        <authorList>
            <person name="Kalkreuter E."/>
            <person name="Kautsar S.A."/>
            <person name="Yang D."/>
            <person name="Bader C.D."/>
            <person name="Teijaro C.N."/>
            <person name="Fluegel L."/>
            <person name="Davis C.M."/>
            <person name="Simpson J.R."/>
            <person name="Lauterbach L."/>
            <person name="Steele A.D."/>
            <person name="Gui C."/>
            <person name="Meng S."/>
            <person name="Li G."/>
            <person name="Viehrig K."/>
            <person name="Ye F."/>
            <person name="Su P."/>
            <person name="Kiefer A.F."/>
            <person name="Nichols A."/>
            <person name="Cepeda A.J."/>
            <person name="Yan W."/>
            <person name="Fan B."/>
            <person name="Jiang Y."/>
            <person name="Adhikari A."/>
            <person name="Zheng C.-J."/>
            <person name="Schuster L."/>
            <person name="Cowan T.M."/>
            <person name="Smanski M.J."/>
            <person name="Chevrette M.G."/>
            <person name="De Carvalho L.P.S."/>
            <person name="Shen B."/>
        </authorList>
    </citation>
    <scope>NUCLEOTIDE SEQUENCE [LARGE SCALE GENOMIC DNA]</scope>
    <source>
        <strain evidence="20 21">NPDC021253</strain>
    </source>
</reference>
<evidence type="ECO:0000256" key="12">
    <source>
        <dbReference type="ARBA" id="ARBA00022989"/>
    </source>
</evidence>
<feature type="transmembrane region" description="Helical" evidence="19">
    <location>
        <begin position="150"/>
        <end position="173"/>
    </location>
</feature>
<organism evidence="20 21">
    <name type="scientific">Micromonospora rubida</name>
    <dbReference type="NCBI Taxonomy" id="2697657"/>
    <lineage>
        <taxon>Bacteria</taxon>
        <taxon>Bacillati</taxon>
        <taxon>Actinomycetota</taxon>
        <taxon>Actinomycetes</taxon>
        <taxon>Micromonosporales</taxon>
        <taxon>Micromonosporaceae</taxon>
        <taxon>Micromonospora</taxon>
    </lineage>
</organism>
<dbReference type="GO" id="GO:0051073">
    <property type="term" value="F:adenosylcobinamide-GDP ribazoletransferase activity"/>
    <property type="evidence" value="ECO:0007669"/>
    <property type="project" value="UniProtKB-EC"/>
</dbReference>
<evidence type="ECO:0000256" key="4">
    <source>
        <dbReference type="ARBA" id="ARBA00010561"/>
    </source>
</evidence>
<comment type="cofactor">
    <cofactor evidence="1 19">
        <name>Mg(2+)</name>
        <dbReference type="ChEBI" id="CHEBI:18420"/>
    </cofactor>
</comment>
<feature type="transmembrane region" description="Helical" evidence="19">
    <location>
        <begin position="43"/>
        <end position="63"/>
    </location>
</feature>
<evidence type="ECO:0000313" key="20">
    <source>
        <dbReference type="EMBL" id="MFI0795467.1"/>
    </source>
</evidence>
<evidence type="ECO:0000256" key="6">
    <source>
        <dbReference type="ARBA" id="ARBA00015850"/>
    </source>
</evidence>
<evidence type="ECO:0000256" key="2">
    <source>
        <dbReference type="ARBA" id="ARBA00004651"/>
    </source>
</evidence>
<evidence type="ECO:0000256" key="15">
    <source>
        <dbReference type="ARBA" id="ARBA00032605"/>
    </source>
</evidence>
<comment type="similarity">
    <text evidence="4 19">Belongs to the CobS family.</text>
</comment>
<keyword evidence="8 19" id="KW-0169">Cobalamin biosynthesis</keyword>
<comment type="pathway">
    <text evidence="3 19">Cofactor biosynthesis; adenosylcobalamin biosynthesis; adenosylcobalamin from cob(II)yrinate a,c-diamide: step 7/7.</text>
</comment>
<feature type="transmembrane region" description="Helical" evidence="19">
    <location>
        <begin position="124"/>
        <end position="144"/>
    </location>
</feature>
<evidence type="ECO:0000256" key="7">
    <source>
        <dbReference type="ARBA" id="ARBA00022475"/>
    </source>
</evidence>
<feature type="transmembrane region" description="Helical" evidence="19">
    <location>
        <begin position="218"/>
        <end position="235"/>
    </location>
</feature>
<evidence type="ECO:0000256" key="14">
    <source>
        <dbReference type="ARBA" id="ARBA00025228"/>
    </source>
</evidence>
<accession>A0ABW7SP60</accession>
<comment type="caution">
    <text evidence="20">The sequence shown here is derived from an EMBL/GenBank/DDBJ whole genome shotgun (WGS) entry which is preliminary data.</text>
</comment>
<comment type="catalytic activity">
    <reaction evidence="18 19">
        <text>alpha-ribazole 5'-phosphate + adenosylcob(III)inamide-GDP = adenosylcob(III)alamin 5'-phosphate + GMP + H(+)</text>
        <dbReference type="Rhea" id="RHEA:23560"/>
        <dbReference type="ChEBI" id="CHEBI:15378"/>
        <dbReference type="ChEBI" id="CHEBI:57918"/>
        <dbReference type="ChEBI" id="CHEBI:58115"/>
        <dbReference type="ChEBI" id="CHEBI:60487"/>
        <dbReference type="ChEBI" id="CHEBI:60493"/>
        <dbReference type="EC" id="2.7.8.26"/>
    </reaction>
</comment>
<name>A0ABW7SP60_9ACTN</name>
<dbReference type="EC" id="2.7.8.26" evidence="5 19"/>
<dbReference type="HAMAP" id="MF_00719">
    <property type="entry name" value="CobS"/>
    <property type="match status" value="1"/>
</dbReference>
<protein>
    <recommendedName>
        <fullName evidence="6 19">Adenosylcobinamide-GDP ribazoletransferase</fullName>
        <ecNumber evidence="5 19">2.7.8.26</ecNumber>
    </recommendedName>
    <alternativeName>
        <fullName evidence="16 19">Cobalamin synthase</fullName>
    </alternativeName>
    <alternativeName>
        <fullName evidence="15 19">Cobalamin-5'-phosphate synthase</fullName>
    </alternativeName>
</protein>
<feature type="transmembrane region" description="Helical" evidence="19">
    <location>
        <begin position="69"/>
        <end position="90"/>
    </location>
</feature>
<evidence type="ECO:0000256" key="11">
    <source>
        <dbReference type="ARBA" id="ARBA00022842"/>
    </source>
</evidence>
<evidence type="ECO:0000256" key="5">
    <source>
        <dbReference type="ARBA" id="ARBA00013200"/>
    </source>
</evidence>
<evidence type="ECO:0000256" key="18">
    <source>
        <dbReference type="ARBA" id="ARBA00049504"/>
    </source>
</evidence>
<feature type="transmembrane region" description="Helical" evidence="19">
    <location>
        <begin position="247"/>
        <end position="267"/>
    </location>
</feature>
<keyword evidence="21" id="KW-1185">Reference proteome</keyword>
<keyword evidence="13 19" id="KW-0472">Membrane</keyword>
<evidence type="ECO:0000256" key="19">
    <source>
        <dbReference type="HAMAP-Rule" id="MF_00719"/>
    </source>
</evidence>
<evidence type="ECO:0000256" key="8">
    <source>
        <dbReference type="ARBA" id="ARBA00022573"/>
    </source>
</evidence>
<dbReference type="RefSeq" id="WP_396682709.1">
    <property type="nucleotide sequence ID" value="NZ_JBIRPU010000018.1"/>
</dbReference>
<feature type="transmembrane region" description="Helical" evidence="19">
    <location>
        <begin position="185"/>
        <end position="212"/>
    </location>
</feature>
<keyword evidence="11 19" id="KW-0460">Magnesium</keyword>
<dbReference type="PANTHER" id="PTHR34148">
    <property type="entry name" value="ADENOSYLCOBINAMIDE-GDP RIBAZOLETRANSFERASE"/>
    <property type="match status" value="1"/>
</dbReference>
<keyword evidence="7 19" id="KW-1003">Cell membrane</keyword>
<keyword evidence="12 19" id="KW-1133">Transmembrane helix</keyword>